<gene>
    <name evidence="1" type="ORF">rCG_44562</name>
</gene>
<organism evidence="1 2">
    <name type="scientific">Rattus norvegicus</name>
    <name type="common">Rat</name>
    <dbReference type="NCBI Taxonomy" id="10116"/>
    <lineage>
        <taxon>Eukaryota</taxon>
        <taxon>Metazoa</taxon>
        <taxon>Chordata</taxon>
        <taxon>Craniata</taxon>
        <taxon>Vertebrata</taxon>
        <taxon>Euteleostomi</taxon>
        <taxon>Mammalia</taxon>
        <taxon>Eutheria</taxon>
        <taxon>Euarchontoglires</taxon>
        <taxon>Glires</taxon>
        <taxon>Rodentia</taxon>
        <taxon>Myomorpha</taxon>
        <taxon>Muroidea</taxon>
        <taxon>Muridae</taxon>
        <taxon>Murinae</taxon>
        <taxon>Rattus</taxon>
    </lineage>
</organism>
<evidence type="ECO:0000313" key="2">
    <source>
        <dbReference type="Proteomes" id="UP000234681"/>
    </source>
</evidence>
<proteinExistence type="predicted"/>
<name>A6I5C3_RAT</name>
<accession>A6I5C3</accession>
<evidence type="ECO:0000313" key="1">
    <source>
        <dbReference type="EMBL" id="EDM10231.1"/>
    </source>
</evidence>
<dbReference type="AlphaFoldDB" id="A6I5C3"/>
<reference evidence="2" key="1">
    <citation type="submission" date="2005-09" db="EMBL/GenBank/DDBJ databases">
        <authorList>
            <person name="Mural R.J."/>
            <person name="Li P.W."/>
            <person name="Adams M.D."/>
            <person name="Amanatides P.G."/>
            <person name="Baden-Tillson H."/>
            <person name="Barnstead M."/>
            <person name="Chin S.H."/>
            <person name="Dew I."/>
            <person name="Evans C.A."/>
            <person name="Ferriera S."/>
            <person name="Flanigan M."/>
            <person name="Fosler C."/>
            <person name="Glodek A."/>
            <person name="Gu Z."/>
            <person name="Holt R.A."/>
            <person name="Jennings D."/>
            <person name="Kraft C.L."/>
            <person name="Lu F."/>
            <person name="Nguyen T."/>
            <person name="Nusskern D.R."/>
            <person name="Pfannkoch C.M."/>
            <person name="Sitter C."/>
            <person name="Sutton G.G."/>
            <person name="Venter J.C."/>
            <person name="Wang Z."/>
            <person name="Woodage T."/>
            <person name="Zheng X.H."/>
            <person name="Zhong F."/>
        </authorList>
    </citation>
    <scope>NUCLEOTIDE SEQUENCE [LARGE SCALE GENOMIC DNA]</scope>
    <source>
        <strain>BN</strain>
        <strain evidence="2">Sprague-Dawley</strain>
    </source>
</reference>
<dbReference type="EMBL" id="CH473955">
    <property type="protein sequence ID" value="EDM10231.1"/>
    <property type="molecule type" value="Genomic_DNA"/>
</dbReference>
<dbReference type="Proteomes" id="UP000234681">
    <property type="component" value="Chromosome 2"/>
</dbReference>
<protein>
    <submittedName>
        <fullName evidence="1">RCG44562</fullName>
    </submittedName>
</protein>
<sequence length="29" mass="3330">MLRFCMEEGLGLVNFFKSQGQLPLQRTVS</sequence>